<dbReference type="RefSeq" id="WP_049667937.1">
    <property type="nucleotide sequence ID" value="NZ_JBIVOC010000007.1"/>
</dbReference>
<proteinExistence type="predicted"/>
<accession>A0A0K9F373</accession>
<dbReference type="GO" id="GO:0008168">
    <property type="term" value="F:methyltransferase activity"/>
    <property type="evidence" value="ECO:0007669"/>
    <property type="project" value="UniProtKB-KW"/>
</dbReference>
<dbReference type="AlphaFoldDB" id="A0A0K9F373"/>
<dbReference type="EMBL" id="LFXJ01000010">
    <property type="protein sequence ID" value="KMY29034.1"/>
    <property type="molecule type" value="Genomic_DNA"/>
</dbReference>
<evidence type="ECO:0000313" key="2">
    <source>
        <dbReference type="Proteomes" id="UP000037326"/>
    </source>
</evidence>
<keyword evidence="1" id="KW-0808">Transferase</keyword>
<dbReference type="OrthoDB" id="4687120at2"/>
<keyword evidence="1" id="KW-0489">Methyltransferase</keyword>
<dbReference type="Pfam" id="PF07485">
    <property type="entry name" value="DUF1529"/>
    <property type="match status" value="1"/>
</dbReference>
<dbReference type="PATRIC" id="fig|582475.4.peg.2664"/>
<comment type="caution">
    <text evidence="1">The sequence shown here is derived from an EMBL/GenBank/DDBJ whole genome shotgun (WGS) entry which is preliminary data.</text>
</comment>
<dbReference type="GO" id="GO:0032259">
    <property type="term" value="P:methylation"/>
    <property type="evidence" value="ECO:0007669"/>
    <property type="project" value="UniProtKB-KW"/>
</dbReference>
<protein>
    <submittedName>
        <fullName evidence="1">Methyltransferase</fullName>
    </submittedName>
</protein>
<evidence type="ECO:0000313" key="1">
    <source>
        <dbReference type="EMBL" id="KMY29034.1"/>
    </source>
</evidence>
<gene>
    <name evidence="1" type="ORF">ACZ11_18065</name>
</gene>
<reference evidence="2" key="1">
    <citation type="submission" date="2015-07" db="EMBL/GenBank/DDBJ databases">
        <authorList>
            <consortium name="Consortium for Microbial Forensics and Genomics (microFORGE)"/>
            <person name="Knight B.M."/>
            <person name="Roberts D.P."/>
            <person name="Lin D."/>
            <person name="Hari K."/>
            <person name="Fletcher J."/>
            <person name="Melcher U."/>
            <person name="Blagden T."/>
            <person name="Winegar R.A."/>
        </authorList>
    </citation>
    <scope>NUCLEOTIDE SEQUENCE [LARGE SCALE GENOMIC DNA]</scope>
    <source>
        <strain evidence="2">DSM 23493</strain>
    </source>
</reference>
<dbReference type="GeneID" id="96600129"/>
<dbReference type="Proteomes" id="UP000037326">
    <property type="component" value="Unassembled WGS sequence"/>
</dbReference>
<name>A0A0K9F373_9BACI</name>
<sequence length="131" mass="14750">MQSFQDMCTKFAQIANGKASMEHGVCSVRLNRNLNVMIQGRPSRSALHAGITFESLDIYGNALNLGEVVVLEEELSPFVKVLAENNLIISAVHNHWIYSDPAILYVHFQSIEPPLIFAQKFAQAFRLLKNY</sequence>
<organism evidence="1 2">
    <name type="scientific">Lysinibacillus xylanilyticus</name>
    <dbReference type="NCBI Taxonomy" id="582475"/>
    <lineage>
        <taxon>Bacteria</taxon>
        <taxon>Bacillati</taxon>
        <taxon>Bacillota</taxon>
        <taxon>Bacilli</taxon>
        <taxon>Bacillales</taxon>
        <taxon>Bacillaceae</taxon>
        <taxon>Lysinibacillus</taxon>
    </lineage>
</organism>
<dbReference type="InterPro" id="IPR011094">
    <property type="entry name" value="Uncharacterised_LppY/LpqO"/>
</dbReference>